<dbReference type="PANTHER" id="PTHR43108:SF6">
    <property type="entry name" value="N-SULPHOGLUCOSAMINE SULPHOHYDROLASE"/>
    <property type="match status" value="1"/>
</dbReference>
<dbReference type="SUPFAM" id="SSF48208">
    <property type="entry name" value="Six-hairpin glycosidases"/>
    <property type="match status" value="1"/>
</dbReference>
<dbReference type="EMBL" id="NASZ01000005">
    <property type="protein sequence ID" value="MBD0724713.1"/>
    <property type="molecule type" value="Genomic_DNA"/>
</dbReference>
<dbReference type="InterPro" id="IPR012341">
    <property type="entry name" value="6hp_glycosidase-like_sf"/>
</dbReference>
<dbReference type="Gene3D" id="1.50.10.10">
    <property type="match status" value="1"/>
</dbReference>
<evidence type="ECO:0000313" key="6">
    <source>
        <dbReference type="Proteomes" id="UP000661715"/>
    </source>
</evidence>
<evidence type="ECO:0000259" key="2">
    <source>
        <dbReference type="Pfam" id="PF00884"/>
    </source>
</evidence>
<dbReference type="InterPro" id="IPR017850">
    <property type="entry name" value="Alkaline_phosphatase_core_sf"/>
</dbReference>
<dbReference type="Gene3D" id="2.60.120.260">
    <property type="entry name" value="Galactose-binding domain-like"/>
    <property type="match status" value="1"/>
</dbReference>
<feature type="signal peptide" evidence="1">
    <location>
        <begin position="1"/>
        <end position="22"/>
    </location>
</feature>
<keyword evidence="1" id="KW-0732">Signal</keyword>
<feature type="chain" id="PRO_5046619109" evidence="1">
    <location>
        <begin position="23"/>
        <end position="1173"/>
    </location>
</feature>
<dbReference type="SUPFAM" id="SSF53649">
    <property type="entry name" value="Alkaline phosphatase-like"/>
    <property type="match status" value="1"/>
</dbReference>
<keyword evidence="6" id="KW-1185">Reference proteome</keyword>
<dbReference type="Gene3D" id="2.60.40.10">
    <property type="entry name" value="Immunoglobulins"/>
    <property type="match status" value="1"/>
</dbReference>
<evidence type="ECO:0000259" key="4">
    <source>
        <dbReference type="Pfam" id="PF17390"/>
    </source>
</evidence>
<dbReference type="Pfam" id="PF25788">
    <property type="entry name" value="Ig_Rha78A_N"/>
    <property type="match status" value="1"/>
</dbReference>
<dbReference type="Pfam" id="PF00884">
    <property type="entry name" value="Sulfatase"/>
    <property type="match status" value="1"/>
</dbReference>
<dbReference type="InterPro" id="IPR013783">
    <property type="entry name" value="Ig-like_fold"/>
</dbReference>
<comment type="caution">
    <text evidence="5">The sequence shown here is derived from an EMBL/GenBank/DDBJ whole genome shotgun (WGS) entry which is preliminary data.</text>
</comment>
<feature type="domain" description="Sulfatase N-terminal" evidence="2">
    <location>
        <begin position="31"/>
        <end position="360"/>
    </location>
</feature>
<evidence type="ECO:0000313" key="5">
    <source>
        <dbReference type="EMBL" id="MBD0724713.1"/>
    </source>
</evidence>
<dbReference type="InterPro" id="IPR035398">
    <property type="entry name" value="Bac_rhamnosid_C"/>
</dbReference>
<evidence type="ECO:0000259" key="3">
    <source>
        <dbReference type="Pfam" id="PF17389"/>
    </source>
</evidence>
<dbReference type="Gene3D" id="2.60.420.10">
    <property type="entry name" value="Maltose phosphorylase, domain 3"/>
    <property type="match status" value="1"/>
</dbReference>
<accession>A0ABR7UR42</accession>
<reference evidence="5 6" key="1">
    <citation type="journal article" date="2020" name="Microbiol. Res.">
        <title>Flavobacterium pokkalii sp. nov., a novel plant growth promoting native rhizobacteria isolated from pokkali rice grown in coastal saline affected agricultural regions of southern India, Kerala.</title>
        <authorList>
            <person name="Menon R.R."/>
            <person name="Kumari S."/>
            <person name="Viver T."/>
            <person name="Rameshkumar N."/>
        </authorList>
    </citation>
    <scope>NUCLEOTIDE SEQUENCE [LARGE SCALE GENOMIC DNA]</scope>
    <source>
        <strain evidence="5 6">L1I52</strain>
    </source>
</reference>
<feature type="domain" description="Alpha-L-rhamnosidase six-hairpin glycosidase" evidence="3">
    <location>
        <begin position="728"/>
        <end position="1065"/>
    </location>
</feature>
<dbReference type="PANTHER" id="PTHR43108">
    <property type="entry name" value="N-ACETYLGLUCOSAMINE-6-SULFATASE FAMILY MEMBER"/>
    <property type="match status" value="1"/>
</dbReference>
<proteinExistence type="predicted"/>
<sequence>MYRMNFPSFLLVILTTVNSVIAQQQTANNKPNIIFILTDDQRFDAIGCAGNKYVYTPEMDKLAASGTYFKKAIATTPICAASRASLWTGLYERSHNFNFQTGNIRNEYMNNSYPVVLRNNGYYTGFFGKFGVKYGELDKQFDVYDSYDRNTKYKDKRGYFYKTIGKDTVHLTRYTGQQALDFLDNAPDNKPFCLSLSFSAPHAHDPAEDQYFWQPESDKLLANTTIPAPDLADDKYFKALPKEVQAGFNRLRWKWRFDTPEKYQHSLKGYYRMISEIDSEIAKIRKKLKEKGLEDNTVIILMGDNGYFLGERQLAGKWLMYDNSIRVPLIIYDPRVNKHQDIDEMTLNIDVPSTIADIAGLSAPSTWQGKSLLPIVKQETNTINRDTILIEHIWDFTEIPPSEGVRTKDWKYFRYVNDKRVEELYHLAKDPKETKNLIKDKKYQKIAAQLRAKLDELIKKNSDKYRTPPTDLTVELIREPSGSVKVLDTKPEFGWTVPLESKYQSAYQILVASSKENIDLNIGDVWDSKTVRSNQSTNVDYNGKPLEIGKTYFWKVRIWDEDNRLVDYSQPQQFTTGKSDTYMLSTENKYVVNKIKPVKFENRGDFHFIDFGKAAFATLDFNYKTTKPHTLTIRIGEMLDGQNINRTPPAKSNIRYQEIKVNVVPGKTKYQIAIKPDVRNTLPNKAIALPKGVPVLMPFRYAEIEGNLESITANDFEQLAYHTYWDDNASSFNSSNDILNQVWDLCKYSIKATTFNGLYVDGERERIPYEADAYLNQLSHYTTDREYAMARRTIEYFMENPTWPTEWQQHVALLIYADYMYTGNTELIERYYEKLKHKTLYELSNEEGLITSTKVTPEFMYKLGFKEGYTKPLTDIVDWPLANFMQSGNQGEHDGFVFKPYSTVINSFFYENMKIMAQFASLLGKADEALDFEYRAAKVKKAVNEQMFDKKRGVYIDGIGTDHASLHANMMPLAFGLVPDEHIKTVVEFVKSRGMACSVYGSQFLMDGLYNAGEADYALKLLASTDKRSWYNMIRVGSTITLEAWDYDYKVNLDWNHAWGAVPANAIPRGLWGIKPKTPGFSIATIKPQMSNLKSSSIEVPTVLGTIKGNYTNKGARHQVYELEIPGNMVAEFSLNNLAGKDLIHNGEKVPSAFQVVRLTPGKHKIELKINSF</sequence>
<feature type="domain" description="Alpha-L-rhamnosidase C-terminal" evidence="4">
    <location>
        <begin position="1073"/>
        <end position="1141"/>
    </location>
</feature>
<dbReference type="InterPro" id="IPR035396">
    <property type="entry name" value="Bac_rhamnosid6H"/>
</dbReference>
<dbReference type="Pfam" id="PF17390">
    <property type="entry name" value="Bac_rhamnosid_C"/>
    <property type="match status" value="1"/>
</dbReference>
<dbReference type="InterPro" id="IPR000917">
    <property type="entry name" value="Sulfatase_N"/>
</dbReference>
<name>A0ABR7UR42_9FLAO</name>
<organism evidence="5 6">
    <name type="scientific">Flavobacterium pokkalii</name>
    <dbReference type="NCBI Taxonomy" id="1940408"/>
    <lineage>
        <taxon>Bacteria</taxon>
        <taxon>Pseudomonadati</taxon>
        <taxon>Bacteroidota</taxon>
        <taxon>Flavobacteriia</taxon>
        <taxon>Flavobacteriales</taxon>
        <taxon>Flavobacteriaceae</taxon>
        <taxon>Flavobacterium</taxon>
    </lineage>
</organism>
<evidence type="ECO:0000256" key="1">
    <source>
        <dbReference type="SAM" id="SignalP"/>
    </source>
</evidence>
<dbReference type="CDD" id="cd16031">
    <property type="entry name" value="G6S_like"/>
    <property type="match status" value="1"/>
</dbReference>
<gene>
    <name evidence="5" type="ORF">B6A10_05935</name>
</gene>
<dbReference type="RefSeq" id="WP_188220096.1">
    <property type="nucleotide sequence ID" value="NZ_NASZ01000005.1"/>
</dbReference>
<dbReference type="Pfam" id="PF17389">
    <property type="entry name" value="Bac_rhamnosid6H"/>
    <property type="match status" value="1"/>
</dbReference>
<protein>
    <submittedName>
        <fullName evidence="5">Acetylglucosamine-6-sulfatase</fullName>
    </submittedName>
</protein>
<dbReference type="Gene3D" id="3.40.720.10">
    <property type="entry name" value="Alkaline Phosphatase, subunit A"/>
    <property type="match status" value="1"/>
</dbReference>
<dbReference type="Proteomes" id="UP000661715">
    <property type="component" value="Unassembled WGS sequence"/>
</dbReference>
<dbReference type="InterPro" id="IPR008928">
    <property type="entry name" value="6-hairpin_glycosidase_sf"/>
</dbReference>